<proteinExistence type="predicted"/>
<dbReference type="InterPro" id="IPR009057">
    <property type="entry name" value="Homeodomain-like_sf"/>
</dbReference>
<dbReference type="GO" id="GO:0043565">
    <property type="term" value="F:sequence-specific DNA binding"/>
    <property type="evidence" value="ECO:0007669"/>
    <property type="project" value="InterPro"/>
</dbReference>
<dbReference type="InterPro" id="IPR020449">
    <property type="entry name" value="Tscrpt_reg_AraC-type_HTH"/>
</dbReference>
<dbReference type="AlphaFoldDB" id="A0A9D2JUA1"/>
<dbReference type="PROSITE" id="PS00041">
    <property type="entry name" value="HTH_ARAC_FAMILY_1"/>
    <property type="match status" value="1"/>
</dbReference>
<dbReference type="SUPFAM" id="SSF46689">
    <property type="entry name" value="Homeodomain-like"/>
    <property type="match status" value="1"/>
</dbReference>
<dbReference type="SMART" id="SM00342">
    <property type="entry name" value="HTH_ARAC"/>
    <property type="match status" value="1"/>
</dbReference>
<keyword evidence="1" id="KW-0805">Transcription regulation</keyword>
<comment type="caution">
    <text evidence="5">The sequence shown here is derived from an EMBL/GenBank/DDBJ whole genome shotgun (WGS) entry which is preliminary data.</text>
</comment>
<keyword evidence="3" id="KW-0804">Transcription</keyword>
<dbReference type="PROSITE" id="PS01124">
    <property type="entry name" value="HTH_ARAC_FAMILY_2"/>
    <property type="match status" value="1"/>
</dbReference>
<evidence type="ECO:0000256" key="1">
    <source>
        <dbReference type="ARBA" id="ARBA00023015"/>
    </source>
</evidence>
<dbReference type="PANTHER" id="PTHR47893:SF1">
    <property type="entry name" value="REGULATORY PROTEIN PCHR"/>
    <property type="match status" value="1"/>
</dbReference>
<gene>
    <name evidence="5" type="ORF">H9809_13125</name>
</gene>
<evidence type="ECO:0000313" key="5">
    <source>
        <dbReference type="EMBL" id="HIZ66817.1"/>
    </source>
</evidence>
<accession>A0A9D2JUA1</accession>
<evidence type="ECO:0000256" key="3">
    <source>
        <dbReference type="ARBA" id="ARBA00023163"/>
    </source>
</evidence>
<dbReference type="Gene3D" id="1.10.10.60">
    <property type="entry name" value="Homeodomain-like"/>
    <property type="match status" value="2"/>
</dbReference>
<evidence type="ECO:0000313" key="6">
    <source>
        <dbReference type="Proteomes" id="UP000824056"/>
    </source>
</evidence>
<dbReference type="InterPro" id="IPR018062">
    <property type="entry name" value="HTH_AraC-typ_CS"/>
</dbReference>
<dbReference type="InterPro" id="IPR018060">
    <property type="entry name" value="HTH_AraC"/>
</dbReference>
<protein>
    <submittedName>
        <fullName evidence="5">AraC family transcriptional regulator</fullName>
    </submittedName>
</protein>
<evidence type="ECO:0000259" key="4">
    <source>
        <dbReference type="PROSITE" id="PS01124"/>
    </source>
</evidence>
<dbReference type="EMBL" id="DXBG01000307">
    <property type="protein sequence ID" value="HIZ66817.1"/>
    <property type="molecule type" value="Genomic_DNA"/>
</dbReference>
<dbReference type="GO" id="GO:0003700">
    <property type="term" value="F:DNA-binding transcription factor activity"/>
    <property type="evidence" value="ECO:0007669"/>
    <property type="project" value="InterPro"/>
</dbReference>
<dbReference type="Pfam" id="PF12833">
    <property type="entry name" value="HTH_18"/>
    <property type="match status" value="1"/>
</dbReference>
<organism evidence="5 6">
    <name type="scientific">Candidatus Blautia pullicola</name>
    <dbReference type="NCBI Taxonomy" id="2838498"/>
    <lineage>
        <taxon>Bacteria</taxon>
        <taxon>Bacillati</taxon>
        <taxon>Bacillota</taxon>
        <taxon>Clostridia</taxon>
        <taxon>Lachnospirales</taxon>
        <taxon>Lachnospiraceae</taxon>
        <taxon>Blautia</taxon>
    </lineage>
</organism>
<feature type="domain" description="HTH araC/xylS-type" evidence="4">
    <location>
        <begin position="231"/>
        <end position="329"/>
    </location>
</feature>
<dbReference type="PRINTS" id="PR00032">
    <property type="entry name" value="HTHARAC"/>
</dbReference>
<name>A0A9D2JUA1_9FIRM</name>
<dbReference type="InterPro" id="IPR053142">
    <property type="entry name" value="PchR_regulatory_protein"/>
</dbReference>
<reference evidence="5" key="1">
    <citation type="journal article" date="2021" name="PeerJ">
        <title>Extensive microbial diversity within the chicken gut microbiome revealed by metagenomics and culture.</title>
        <authorList>
            <person name="Gilroy R."/>
            <person name="Ravi A."/>
            <person name="Getino M."/>
            <person name="Pursley I."/>
            <person name="Horton D.L."/>
            <person name="Alikhan N.F."/>
            <person name="Baker D."/>
            <person name="Gharbi K."/>
            <person name="Hall N."/>
            <person name="Watson M."/>
            <person name="Adriaenssens E.M."/>
            <person name="Foster-Nyarko E."/>
            <person name="Jarju S."/>
            <person name="Secka A."/>
            <person name="Antonio M."/>
            <person name="Oren A."/>
            <person name="Chaudhuri R.R."/>
            <person name="La Ragione R."/>
            <person name="Hildebrand F."/>
            <person name="Pallen M.J."/>
        </authorList>
    </citation>
    <scope>NUCLEOTIDE SEQUENCE</scope>
    <source>
        <strain evidence="5">1068</strain>
    </source>
</reference>
<reference evidence="5" key="2">
    <citation type="submission" date="2021-04" db="EMBL/GenBank/DDBJ databases">
        <authorList>
            <person name="Gilroy R."/>
        </authorList>
    </citation>
    <scope>NUCLEOTIDE SEQUENCE</scope>
    <source>
        <strain evidence="5">1068</strain>
    </source>
</reference>
<keyword evidence="2" id="KW-0238">DNA-binding</keyword>
<evidence type="ECO:0000256" key="2">
    <source>
        <dbReference type="ARBA" id="ARBA00023125"/>
    </source>
</evidence>
<dbReference type="Proteomes" id="UP000824056">
    <property type="component" value="Unassembled WGS sequence"/>
</dbReference>
<sequence length="344" mass="39541">MEKNPCSNMEDMVREVSCGTMLHVLHPMGQESLQKHSTPLADSPKARLKIEEYALYPGLHISFHYYQAPGFYFHHHHPESLMSINHCCQGRIGWNMENGLSLYLGQGDLSLHFKDNCGESQVTLPLGFYQGISVSVDLNILKKNPPELLKEAGLDTEMLRQKFCSTEKIAAFPASPRIEHIFSQLYDLPEHMKVPYMKLKCQELLLFLSMISPEETRPLDKYYSGQVEIVKEVHRLLTENLEKRYTIQQLSRKYHINTSALKNIFKSVYGLPLASYMKEYRIRQGARLLLETSESISRIAALVGYESQSKFTTAFKSIMGVLPTDYRKQYLQSETLLQATKHKV</sequence>
<dbReference type="PANTHER" id="PTHR47893">
    <property type="entry name" value="REGULATORY PROTEIN PCHR"/>
    <property type="match status" value="1"/>
</dbReference>